<evidence type="ECO:0000313" key="1">
    <source>
        <dbReference type="EMBL" id="SVC12475.1"/>
    </source>
</evidence>
<feature type="non-terminal residue" evidence="1">
    <location>
        <position position="1"/>
    </location>
</feature>
<accession>A0A382JLB3</accession>
<sequence length="55" mass="6810">KFRPRHRKEMVFRSPEDRCYSVYDLSSPRFVRHPYFWHKIELPKPLDAMVSPYGR</sequence>
<gene>
    <name evidence="1" type="ORF">METZ01_LOCUS265329</name>
</gene>
<organism evidence="1">
    <name type="scientific">marine metagenome</name>
    <dbReference type="NCBI Taxonomy" id="408172"/>
    <lineage>
        <taxon>unclassified sequences</taxon>
        <taxon>metagenomes</taxon>
        <taxon>ecological metagenomes</taxon>
    </lineage>
</organism>
<dbReference type="EMBL" id="UINC01074859">
    <property type="protein sequence ID" value="SVC12475.1"/>
    <property type="molecule type" value="Genomic_DNA"/>
</dbReference>
<proteinExistence type="predicted"/>
<name>A0A382JLB3_9ZZZZ</name>
<reference evidence="1" key="1">
    <citation type="submission" date="2018-05" db="EMBL/GenBank/DDBJ databases">
        <authorList>
            <person name="Lanie J.A."/>
            <person name="Ng W.-L."/>
            <person name="Kazmierczak K.M."/>
            <person name="Andrzejewski T.M."/>
            <person name="Davidsen T.M."/>
            <person name="Wayne K.J."/>
            <person name="Tettelin H."/>
            <person name="Glass J.I."/>
            <person name="Rusch D."/>
            <person name="Podicherti R."/>
            <person name="Tsui H.-C.T."/>
            <person name="Winkler M.E."/>
        </authorList>
    </citation>
    <scope>NUCLEOTIDE SEQUENCE</scope>
</reference>
<dbReference type="AlphaFoldDB" id="A0A382JLB3"/>
<protein>
    <submittedName>
        <fullName evidence="1">Uncharacterized protein</fullName>
    </submittedName>
</protein>